<dbReference type="EMBL" id="RBIL01000001">
    <property type="protein sequence ID" value="RKQ90461.1"/>
    <property type="molecule type" value="Genomic_DNA"/>
</dbReference>
<feature type="region of interest" description="Disordered" evidence="1">
    <location>
        <begin position="179"/>
        <end position="208"/>
    </location>
</feature>
<proteinExistence type="predicted"/>
<gene>
    <name evidence="3" type="ORF">C8N24_0264</name>
</gene>
<feature type="transmembrane region" description="Helical" evidence="2">
    <location>
        <begin position="6"/>
        <end position="25"/>
    </location>
</feature>
<reference evidence="3 4" key="1">
    <citation type="submission" date="2018-10" db="EMBL/GenBank/DDBJ databases">
        <title>Genomic Encyclopedia of Archaeal and Bacterial Type Strains, Phase II (KMG-II): from individual species to whole genera.</title>
        <authorList>
            <person name="Goeker M."/>
        </authorList>
    </citation>
    <scope>NUCLEOTIDE SEQUENCE [LARGE SCALE GENOMIC DNA]</scope>
    <source>
        <strain evidence="3 4">DSM 14954</strain>
    </source>
</reference>
<evidence type="ECO:0000256" key="1">
    <source>
        <dbReference type="SAM" id="MobiDB-lite"/>
    </source>
</evidence>
<dbReference type="Proteomes" id="UP000278962">
    <property type="component" value="Unassembled WGS sequence"/>
</dbReference>
<comment type="caution">
    <text evidence="3">The sequence shown here is derived from an EMBL/GenBank/DDBJ whole genome shotgun (WGS) entry which is preliminary data.</text>
</comment>
<keyword evidence="4" id="KW-1185">Reference proteome</keyword>
<evidence type="ECO:0000313" key="3">
    <source>
        <dbReference type="EMBL" id="RKQ90461.1"/>
    </source>
</evidence>
<sequence>MEPAVIVSLATGGIAALIGLHAGWVSRRALNVSKKTLAWQQKRDEERSETRLVVWFNHEARPILTEPAATVLLGCVSALPMDYWLTIVVYNAGETTDYISDLFMEDVKGLGRHVKQFQPDQAIRPRERVTSSFLLPGDPFDTAAGFIGRAVLAGGVVVESATEHLEPFLLEAVKARNSQGRLDAPPPEDEQMPDVTLLSPERPEPPQR</sequence>
<protein>
    <submittedName>
        <fullName evidence="3">Uncharacterized protein</fullName>
    </submittedName>
</protein>
<keyword evidence="2" id="KW-1133">Transmembrane helix</keyword>
<dbReference type="RefSeq" id="WP_121247096.1">
    <property type="nucleotide sequence ID" value="NZ_RBIL01000001.1"/>
</dbReference>
<dbReference type="AlphaFoldDB" id="A0A660LCP8"/>
<accession>A0A660LCP8</accession>
<evidence type="ECO:0000313" key="4">
    <source>
        <dbReference type="Proteomes" id="UP000278962"/>
    </source>
</evidence>
<organism evidence="3 4">
    <name type="scientific">Solirubrobacter pauli</name>
    <dbReference type="NCBI Taxonomy" id="166793"/>
    <lineage>
        <taxon>Bacteria</taxon>
        <taxon>Bacillati</taxon>
        <taxon>Actinomycetota</taxon>
        <taxon>Thermoleophilia</taxon>
        <taxon>Solirubrobacterales</taxon>
        <taxon>Solirubrobacteraceae</taxon>
        <taxon>Solirubrobacter</taxon>
    </lineage>
</organism>
<keyword evidence="2" id="KW-0812">Transmembrane</keyword>
<name>A0A660LCP8_9ACTN</name>
<evidence type="ECO:0000256" key="2">
    <source>
        <dbReference type="SAM" id="Phobius"/>
    </source>
</evidence>
<keyword evidence="2" id="KW-0472">Membrane</keyword>